<feature type="transmembrane region" description="Helical" evidence="1">
    <location>
        <begin position="31"/>
        <end position="50"/>
    </location>
</feature>
<organism evidence="2 3">
    <name type="scientific">Meloidogyne hapla</name>
    <name type="common">Root-knot nematode worm</name>
    <dbReference type="NCBI Taxonomy" id="6305"/>
    <lineage>
        <taxon>Eukaryota</taxon>
        <taxon>Metazoa</taxon>
        <taxon>Ecdysozoa</taxon>
        <taxon>Nematoda</taxon>
        <taxon>Chromadorea</taxon>
        <taxon>Rhabditida</taxon>
        <taxon>Tylenchina</taxon>
        <taxon>Tylenchomorpha</taxon>
        <taxon>Tylenchoidea</taxon>
        <taxon>Meloidogynidae</taxon>
        <taxon>Meloidogyninae</taxon>
        <taxon>Meloidogyne</taxon>
    </lineage>
</organism>
<keyword evidence="1" id="KW-1133">Transmembrane helix</keyword>
<evidence type="ECO:0000256" key="1">
    <source>
        <dbReference type="SAM" id="Phobius"/>
    </source>
</evidence>
<protein>
    <submittedName>
        <fullName evidence="3">PKD_channel domain-containing protein</fullName>
    </submittedName>
</protein>
<keyword evidence="1" id="KW-0812">Transmembrane</keyword>
<sequence length="92" mass="10804">MPMFDVISVFYTKVTSRLSEFYQDEELFVDFLSQFMIASAIITFFSFTFLDIRAMYGRYSSESLFANISIPAKIAWFLQELPSLLIPLFVIW</sequence>
<proteinExistence type="predicted"/>
<evidence type="ECO:0000313" key="3">
    <source>
        <dbReference type="WBParaSite" id="MhA1_Contig1556.frz3.gene21"/>
    </source>
</evidence>
<reference evidence="3" key="1">
    <citation type="submission" date="2016-11" db="UniProtKB">
        <authorList>
            <consortium name="WormBaseParasite"/>
        </authorList>
    </citation>
    <scope>IDENTIFICATION</scope>
</reference>
<keyword evidence="1" id="KW-0472">Membrane</keyword>
<evidence type="ECO:0000313" key="2">
    <source>
        <dbReference type="Proteomes" id="UP000095281"/>
    </source>
</evidence>
<dbReference type="AlphaFoldDB" id="A0A1I8B7P2"/>
<keyword evidence="2" id="KW-1185">Reference proteome</keyword>
<accession>A0A1I8B7P2</accession>
<dbReference type="WBParaSite" id="MhA1_Contig1556.frz3.gene21">
    <property type="protein sequence ID" value="MhA1_Contig1556.frz3.gene21"/>
    <property type="gene ID" value="MhA1_Contig1556.frz3.gene21"/>
</dbReference>
<name>A0A1I8B7P2_MELHA</name>
<dbReference type="Proteomes" id="UP000095281">
    <property type="component" value="Unplaced"/>
</dbReference>